<feature type="compositionally biased region" description="Basic and acidic residues" evidence="4">
    <location>
        <begin position="1"/>
        <end position="35"/>
    </location>
</feature>
<protein>
    <recommendedName>
        <fullName evidence="2">Mitochondrial fission process protein 1</fullName>
    </recommendedName>
    <alternativeName>
        <fullName evidence="3">Mitochondrial 18 kDa protein</fullName>
    </alternativeName>
</protein>
<feature type="region of interest" description="Disordered" evidence="4">
    <location>
        <begin position="1"/>
        <end position="36"/>
    </location>
</feature>
<dbReference type="PANTHER" id="PTHR11001">
    <property type="entry name" value="MITOCHONDRIAL FISSION PROCESS PROTEIN 1"/>
    <property type="match status" value="1"/>
</dbReference>
<reference evidence="6" key="1">
    <citation type="journal article" date="2014" name="Genome Announc.">
        <title>Draft genome sequence of the formaldehyde-resistant fungus Byssochlamys spectabilis No. 5 (anamorph Paecilomyces variotii No. 5) (NBRC109023).</title>
        <authorList>
            <person name="Oka T."/>
            <person name="Ekino K."/>
            <person name="Fukuda K."/>
            <person name="Nomura Y."/>
        </authorList>
    </citation>
    <scope>NUCLEOTIDE SEQUENCE [LARGE SCALE GENOMIC DNA]</scope>
    <source>
        <strain evidence="6">No. 5 / NBRC 109023</strain>
    </source>
</reference>
<dbReference type="eggNOG" id="ENOG502RZGV">
    <property type="taxonomic scope" value="Eukaryota"/>
</dbReference>
<dbReference type="OrthoDB" id="424969at2759"/>
<dbReference type="AlphaFoldDB" id="V5FC27"/>
<gene>
    <name evidence="5" type="ORF">PVAR5_3009</name>
</gene>
<dbReference type="Proteomes" id="UP000018001">
    <property type="component" value="Unassembled WGS sequence"/>
</dbReference>
<comment type="similarity">
    <text evidence="1">Belongs to the MTFP1 family.</text>
</comment>
<evidence type="ECO:0000313" key="6">
    <source>
        <dbReference type="Proteomes" id="UP000018001"/>
    </source>
</evidence>
<dbReference type="EMBL" id="BAUL01000090">
    <property type="protein sequence ID" value="GAD94384.1"/>
    <property type="molecule type" value="Genomic_DNA"/>
</dbReference>
<proteinExistence type="inferred from homology"/>
<feature type="compositionally biased region" description="Basic and acidic residues" evidence="4">
    <location>
        <begin position="329"/>
        <end position="351"/>
    </location>
</feature>
<evidence type="ECO:0000256" key="3">
    <source>
        <dbReference type="ARBA" id="ARBA00029631"/>
    </source>
</evidence>
<evidence type="ECO:0000256" key="4">
    <source>
        <dbReference type="SAM" id="MobiDB-lite"/>
    </source>
</evidence>
<evidence type="ECO:0000313" key="5">
    <source>
        <dbReference type="EMBL" id="GAD94384.1"/>
    </source>
</evidence>
<dbReference type="InterPro" id="IPR019560">
    <property type="entry name" value="Mitochondrial_18_kDa_protein"/>
</dbReference>
<dbReference type="PANTHER" id="PTHR11001:SF2">
    <property type="entry name" value="MITOCHONDRIAL FISSION PROCESS PROTEIN 1"/>
    <property type="match status" value="1"/>
</dbReference>
<dbReference type="GO" id="GO:0000266">
    <property type="term" value="P:mitochondrial fission"/>
    <property type="evidence" value="ECO:0007669"/>
    <property type="project" value="TreeGrafter"/>
</dbReference>
<keyword evidence="6" id="KW-1185">Reference proteome</keyword>
<evidence type="ECO:0000256" key="1">
    <source>
        <dbReference type="ARBA" id="ARBA00009224"/>
    </source>
</evidence>
<comment type="caution">
    <text evidence="5">The sequence shown here is derived from an EMBL/GenBank/DDBJ whole genome shotgun (WGS) entry which is preliminary data.</text>
</comment>
<dbReference type="HOGENOM" id="CLU_053720_0_0_1"/>
<organism evidence="5 6">
    <name type="scientific">Byssochlamys spectabilis (strain No. 5 / NBRC 109023)</name>
    <name type="common">Paecilomyces variotii</name>
    <dbReference type="NCBI Taxonomy" id="1356009"/>
    <lineage>
        <taxon>Eukaryota</taxon>
        <taxon>Fungi</taxon>
        <taxon>Dikarya</taxon>
        <taxon>Ascomycota</taxon>
        <taxon>Pezizomycotina</taxon>
        <taxon>Eurotiomycetes</taxon>
        <taxon>Eurotiomycetidae</taxon>
        <taxon>Eurotiales</taxon>
        <taxon>Thermoascaceae</taxon>
        <taxon>Paecilomyces</taxon>
    </lineage>
</organism>
<feature type="region of interest" description="Disordered" evidence="4">
    <location>
        <begin position="309"/>
        <end position="370"/>
    </location>
</feature>
<evidence type="ECO:0000256" key="2">
    <source>
        <dbReference type="ARBA" id="ARBA00017835"/>
    </source>
</evidence>
<dbReference type="InParanoid" id="V5FC27"/>
<sequence length="370" mass="41584">MFWGSRKSDDDGIPHVRDEPRPDFSKQPIPREKLPPKLQQLVDRDDSFFDEIYSPYSVDTNDTPYRYAAYANRVRTILLSAHRYVAYTSDIGESFRPVAHPFLVRGAYAISWTYILGDVAHEGYKAYLRNRRVLAPPSEAYKDATDLNLPHVMRGMATGNISGSLTSKPSPDGPNEADADLVPWPTAHIPLIEDYRVIMAKRAVFQSIASMGLPAFTIHSVVKYSGKYLRNTKNTLIRTWGPIGLGLAVVPFLPYLFDKPIEEAVEWGFETAIRSFAGESEVVPLQSPAHSQSRDVATLGSVMKLQGEKSLRGAGPESPQNSDAAVSWEEYKENKHREREQRKRQRDEQGSREGTLLSKIPFVSGKSKEE</sequence>
<accession>V5FC27</accession>
<dbReference type="Pfam" id="PF10558">
    <property type="entry name" value="MTP18"/>
    <property type="match status" value="1"/>
</dbReference>
<name>V5FC27_BYSSN</name>
<dbReference type="GO" id="GO:0005739">
    <property type="term" value="C:mitochondrion"/>
    <property type="evidence" value="ECO:0007669"/>
    <property type="project" value="TreeGrafter"/>
</dbReference>